<dbReference type="InterPro" id="IPR019887">
    <property type="entry name" value="Tscrpt_reg_AsnC/Lrp_C"/>
</dbReference>
<evidence type="ECO:0000259" key="4">
    <source>
        <dbReference type="PROSITE" id="PS50956"/>
    </source>
</evidence>
<evidence type="ECO:0000313" key="5">
    <source>
        <dbReference type="EMBL" id="NIH53305.1"/>
    </source>
</evidence>
<keyword evidence="2 5" id="KW-0238">DNA-binding</keyword>
<keyword evidence="3" id="KW-0804">Transcription</keyword>
<keyword evidence="6" id="KW-1185">Reference proteome</keyword>
<keyword evidence="1" id="KW-0805">Transcription regulation</keyword>
<dbReference type="PANTHER" id="PTHR30154:SF34">
    <property type="entry name" value="TRANSCRIPTIONAL REGULATOR AZLB"/>
    <property type="match status" value="1"/>
</dbReference>
<dbReference type="SUPFAM" id="SSF46785">
    <property type="entry name" value="Winged helix' DNA-binding domain"/>
    <property type="match status" value="2"/>
</dbReference>
<protein>
    <submittedName>
        <fullName evidence="5">DNA-binding Lrp family transcriptional regulator</fullName>
    </submittedName>
</protein>
<organism evidence="5 6">
    <name type="scientific">Lysinibacter cavernae</name>
    <dbReference type="NCBI Taxonomy" id="1640652"/>
    <lineage>
        <taxon>Bacteria</taxon>
        <taxon>Bacillati</taxon>
        <taxon>Actinomycetota</taxon>
        <taxon>Actinomycetes</taxon>
        <taxon>Micrococcales</taxon>
        <taxon>Microbacteriaceae</taxon>
        <taxon>Lysinibacter</taxon>
    </lineage>
</organism>
<dbReference type="InterPro" id="IPR019888">
    <property type="entry name" value="Tscrpt_reg_AsnC-like"/>
</dbReference>
<dbReference type="InterPro" id="IPR036390">
    <property type="entry name" value="WH_DNA-bd_sf"/>
</dbReference>
<gene>
    <name evidence="5" type="ORF">FHX76_001173</name>
</gene>
<dbReference type="GO" id="GO:0043200">
    <property type="term" value="P:response to amino acid"/>
    <property type="evidence" value="ECO:0007669"/>
    <property type="project" value="TreeGrafter"/>
</dbReference>
<dbReference type="Proteomes" id="UP000541033">
    <property type="component" value="Unassembled WGS sequence"/>
</dbReference>
<dbReference type="RefSeq" id="WP_167148809.1">
    <property type="nucleotide sequence ID" value="NZ_JAAMOX010000001.1"/>
</dbReference>
<dbReference type="SMART" id="SM00344">
    <property type="entry name" value="HTH_ASNC"/>
    <property type="match status" value="2"/>
</dbReference>
<evidence type="ECO:0000313" key="6">
    <source>
        <dbReference type="Proteomes" id="UP000541033"/>
    </source>
</evidence>
<feature type="domain" description="HTH asnC-type" evidence="4">
    <location>
        <begin position="153"/>
        <end position="214"/>
    </location>
</feature>
<sequence>MTKPIDEQLIDLLQTDARMSHSEMSRILERPRAVITNRLEALFESGTVTVIAGWNPEFLGIRQFAHVSVETSVSDDGLRQRLAGLDSTVFASVTSGNHDMVLDLRVADQNELYSVLATIREFPGVVALNTQLYIEVIGEALLPRGAMVKPERVDDIDRTIVQLLQVDGRASYQSLSDVVHISPGAVKKRLNLLLERNLVSIGAVVSNRSLIGRAAAGIGLNVSGDGASTIAALSEQPGIEFLARVIGRFDVLLTVTAETVDALSARLDTIRGLVGVNKMESWVHLRTLKERYPVSFGGPRPFSQG</sequence>
<dbReference type="GO" id="GO:0005829">
    <property type="term" value="C:cytosol"/>
    <property type="evidence" value="ECO:0007669"/>
    <property type="project" value="TreeGrafter"/>
</dbReference>
<dbReference type="SUPFAM" id="SSF54909">
    <property type="entry name" value="Dimeric alpha+beta barrel"/>
    <property type="match status" value="2"/>
</dbReference>
<dbReference type="PRINTS" id="PR00033">
    <property type="entry name" value="HTHASNC"/>
</dbReference>
<accession>A0A7X5TSQ6</accession>
<evidence type="ECO:0000256" key="2">
    <source>
        <dbReference type="ARBA" id="ARBA00023125"/>
    </source>
</evidence>
<dbReference type="InterPro" id="IPR036388">
    <property type="entry name" value="WH-like_DNA-bd_sf"/>
</dbReference>
<dbReference type="InterPro" id="IPR000485">
    <property type="entry name" value="AsnC-type_HTH_dom"/>
</dbReference>
<evidence type="ECO:0000256" key="3">
    <source>
        <dbReference type="ARBA" id="ARBA00023163"/>
    </source>
</evidence>
<evidence type="ECO:0000256" key="1">
    <source>
        <dbReference type="ARBA" id="ARBA00023015"/>
    </source>
</evidence>
<dbReference type="EMBL" id="JAAMOX010000001">
    <property type="protein sequence ID" value="NIH53305.1"/>
    <property type="molecule type" value="Genomic_DNA"/>
</dbReference>
<dbReference type="GO" id="GO:0043565">
    <property type="term" value="F:sequence-specific DNA binding"/>
    <property type="evidence" value="ECO:0007669"/>
    <property type="project" value="InterPro"/>
</dbReference>
<proteinExistence type="predicted"/>
<name>A0A7X5TSQ6_9MICO</name>
<dbReference type="InterPro" id="IPR011008">
    <property type="entry name" value="Dimeric_a/b-barrel"/>
</dbReference>
<dbReference type="Gene3D" id="3.30.70.920">
    <property type="match status" value="2"/>
</dbReference>
<dbReference type="Pfam" id="PF01037">
    <property type="entry name" value="AsnC_trans_reg"/>
    <property type="match status" value="2"/>
</dbReference>
<reference evidence="5 6" key="1">
    <citation type="submission" date="2020-02" db="EMBL/GenBank/DDBJ databases">
        <title>Sequencing the genomes of 1000 actinobacteria strains.</title>
        <authorList>
            <person name="Klenk H.-P."/>
        </authorList>
    </citation>
    <scope>NUCLEOTIDE SEQUENCE [LARGE SCALE GENOMIC DNA]</scope>
    <source>
        <strain evidence="5 6">DSM 27960</strain>
    </source>
</reference>
<dbReference type="Gene3D" id="1.10.10.10">
    <property type="entry name" value="Winged helix-like DNA-binding domain superfamily/Winged helix DNA-binding domain"/>
    <property type="match status" value="2"/>
</dbReference>
<dbReference type="AlphaFoldDB" id="A0A7X5TSQ6"/>
<comment type="caution">
    <text evidence="5">The sequence shown here is derived from an EMBL/GenBank/DDBJ whole genome shotgun (WGS) entry which is preliminary data.</text>
</comment>
<dbReference type="PROSITE" id="PS50956">
    <property type="entry name" value="HTH_ASNC_2"/>
    <property type="match status" value="1"/>
</dbReference>
<dbReference type="Pfam" id="PF13404">
    <property type="entry name" value="HTH_AsnC-type"/>
    <property type="match status" value="1"/>
</dbReference>
<dbReference type="PANTHER" id="PTHR30154">
    <property type="entry name" value="LEUCINE-RESPONSIVE REGULATORY PROTEIN"/>
    <property type="match status" value="1"/>
</dbReference>